<dbReference type="SUPFAM" id="SSF53790">
    <property type="entry name" value="Tetrapyrrole methylase"/>
    <property type="match status" value="1"/>
</dbReference>
<reference evidence="8" key="1">
    <citation type="submission" date="2021-02" db="EMBL/GenBank/DDBJ databases">
        <title>Natronogracilivirga saccharolytica gen. nov. sp. nov. a new anaerobic, haloalkiliphilic carbohydrate-fermenting bacterium from soda lake and proposing of Cyclonatronumiaceae fam. nov. in the phylum Balneolaeota.</title>
        <authorList>
            <person name="Zhilina T.N."/>
            <person name="Sorokin D.Y."/>
            <person name="Zavarzina D.G."/>
            <person name="Toshchakov S.V."/>
            <person name="Kublanov I.V."/>
        </authorList>
    </citation>
    <scope>NUCLEOTIDE SEQUENCE</scope>
    <source>
        <strain evidence="8">Z-1702</strain>
    </source>
</reference>
<dbReference type="PANTHER" id="PTHR46111">
    <property type="entry name" value="RIBOSOMAL RNA SMALL SUBUNIT METHYLTRANSFERASE I"/>
    <property type="match status" value="1"/>
</dbReference>
<dbReference type="PANTHER" id="PTHR46111:SF2">
    <property type="entry name" value="SAM-DEPENDENT METHYLTRANSFERASE"/>
    <property type="match status" value="1"/>
</dbReference>
<keyword evidence="4" id="KW-0808">Transferase</keyword>
<dbReference type="InterPro" id="IPR014776">
    <property type="entry name" value="4pyrrole_Mease_sub2"/>
</dbReference>
<dbReference type="InterPro" id="IPR035996">
    <property type="entry name" value="4pyrrol_Methylase_sf"/>
</dbReference>
<feature type="compositionally biased region" description="Basic residues" evidence="6">
    <location>
        <begin position="260"/>
        <end position="273"/>
    </location>
</feature>
<evidence type="ECO:0000259" key="7">
    <source>
        <dbReference type="Pfam" id="PF00590"/>
    </source>
</evidence>
<dbReference type="InterPro" id="IPR000878">
    <property type="entry name" value="4pyrrol_Mease"/>
</dbReference>
<dbReference type="Proteomes" id="UP000673975">
    <property type="component" value="Unassembled WGS sequence"/>
</dbReference>
<dbReference type="CDD" id="cd11649">
    <property type="entry name" value="RsmI_like"/>
    <property type="match status" value="1"/>
</dbReference>
<dbReference type="GO" id="GO:0006364">
    <property type="term" value="P:rRNA processing"/>
    <property type="evidence" value="ECO:0007669"/>
    <property type="project" value="UniProtKB-KW"/>
</dbReference>
<accession>A0A8J7UWG0</accession>
<evidence type="ECO:0000313" key="8">
    <source>
        <dbReference type="EMBL" id="MBP3193636.1"/>
    </source>
</evidence>
<sequence>MTSDKHTGTDSDAGTLYLIPAPLGKDPVNRVLPEHVISVVHSLDAFFVERIRQANSYLRWLKHPVPDYKCRFYELNKHTPGEDLLEMLSVLKNGVNAGIISEAGCPAVADPGSELVRLAHESGIRVVPLTGPSSVLLALMASGLNGQSFTFHGYLPKPGRERTEKIRHLQTESARKNITQIFMETPFRNNQLLEELRTELDPDTLLSAGVNLTLPEEQIITRRISDWKSETIDIDNKPAIFLILAEKKGTSRPAFSGAQKQKKPAHKRKRVKK</sequence>
<keyword evidence="5" id="KW-0949">S-adenosyl-L-methionine</keyword>
<keyword evidence="2" id="KW-0698">rRNA processing</keyword>
<dbReference type="AlphaFoldDB" id="A0A8J7UWG0"/>
<dbReference type="InterPro" id="IPR008189">
    <property type="entry name" value="rRNA_ssu_MeTfrase_I"/>
</dbReference>
<comment type="caution">
    <text evidence="8">The sequence shown here is derived from an EMBL/GenBank/DDBJ whole genome shotgun (WGS) entry which is preliminary data.</text>
</comment>
<dbReference type="GO" id="GO:0008168">
    <property type="term" value="F:methyltransferase activity"/>
    <property type="evidence" value="ECO:0007669"/>
    <property type="project" value="UniProtKB-KW"/>
</dbReference>
<keyword evidence="1" id="KW-0963">Cytoplasm</keyword>
<dbReference type="RefSeq" id="WP_210513091.1">
    <property type="nucleotide sequence ID" value="NZ_JAFIDN010000012.1"/>
</dbReference>
<evidence type="ECO:0000256" key="1">
    <source>
        <dbReference type="ARBA" id="ARBA00022490"/>
    </source>
</evidence>
<feature type="domain" description="Tetrapyrrole methylase" evidence="7">
    <location>
        <begin position="84"/>
        <end position="225"/>
    </location>
</feature>
<evidence type="ECO:0000313" key="9">
    <source>
        <dbReference type="Proteomes" id="UP000673975"/>
    </source>
</evidence>
<evidence type="ECO:0000256" key="6">
    <source>
        <dbReference type="SAM" id="MobiDB-lite"/>
    </source>
</evidence>
<dbReference type="PIRSF" id="PIRSF005917">
    <property type="entry name" value="MTase_YraL"/>
    <property type="match status" value="1"/>
</dbReference>
<dbReference type="GO" id="GO:0032259">
    <property type="term" value="P:methylation"/>
    <property type="evidence" value="ECO:0007669"/>
    <property type="project" value="UniProtKB-KW"/>
</dbReference>
<proteinExistence type="predicted"/>
<name>A0A8J7UWG0_9BACT</name>
<evidence type="ECO:0000256" key="3">
    <source>
        <dbReference type="ARBA" id="ARBA00022603"/>
    </source>
</evidence>
<feature type="region of interest" description="Disordered" evidence="6">
    <location>
        <begin position="251"/>
        <end position="273"/>
    </location>
</feature>
<evidence type="ECO:0000256" key="2">
    <source>
        <dbReference type="ARBA" id="ARBA00022552"/>
    </source>
</evidence>
<dbReference type="InterPro" id="IPR014777">
    <property type="entry name" value="4pyrrole_Mease_sub1"/>
</dbReference>
<evidence type="ECO:0000256" key="4">
    <source>
        <dbReference type="ARBA" id="ARBA00022679"/>
    </source>
</evidence>
<protein>
    <submittedName>
        <fullName evidence="8">SAM-dependent methyltransferase</fullName>
    </submittedName>
</protein>
<keyword evidence="9" id="KW-1185">Reference proteome</keyword>
<organism evidence="8 9">
    <name type="scientific">Natronogracilivirga saccharolytica</name>
    <dbReference type="NCBI Taxonomy" id="2812953"/>
    <lineage>
        <taxon>Bacteria</taxon>
        <taxon>Pseudomonadati</taxon>
        <taxon>Balneolota</taxon>
        <taxon>Balneolia</taxon>
        <taxon>Balneolales</taxon>
        <taxon>Cyclonatronaceae</taxon>
        <taxon>Natronogracilivirga</taxon>
    </lineage>
</organism>
<dbReference type="EMBL" id="JAFIDN010000012">
    <property type="protein sequence ID" value="MBP3193636.1"/>
    <property type="molecule type" value="Genomic_DNA"/>
</dbReference>
<keyword evidence="3 8" id="KW-0489">Methyltransferase</keyword>
<evidence type="ECO:0000256" key="5">
    <source>
        <dbReference type="ARBA" id="ARBA00022691"/>
    </source>
</evidence>
<gene>
    <name evidence="8" type="ORF">NATSA_13245</name>
</gene>
<dbReference type="Gene3D" id="3.30.950.10">
    <property type="entry name" value="Methyltransferase, Cobalt-precorrin-4 Transmethylase, Domain 2"/>
    <property type="match status" value="1"/>
</dbReference>
<dbReference type="Pfam" id="PF00590">
    <property type="entry name" value="TP_methylase"/>
    <property type="match status" value="1"/>
</dbReference>
<dbReference type="Gene3D" id="3.40.1010.10">
    <property type="entry name" value="Cobalt-precorrin-4 Transmethylase, Domain 1"/>
    <property type="match status" value="1"/>
</dbReference>